<organism evidence="1 2">
    <name type="scientific">Acetobacter pasteurianus NBRC 3188</name>
    <dbReference type="NCBI Taxonomy" id="1226663"/>
    <lineage>
        <taxon>Bacteria</taxon>
        <taxon>Pseudomonadati</taxon>
        <taxon>Pseudomonadota</taxon>
        <taxon>Alphaproteobacteria</taxon>
        <taxon>Acetobacterales</taxon>
        <taxon>Acetobacteraceae</taxon>
        <taxon>Acetobacter</taxon>
    </lineage>
</organism>
<dbReference type="Proteomes" id="UP000287300">
    <property type="component" value="Unassembled WGS sequence"/>
</dbReference>
<comment type="caution">
    <text evidence="1">The sequence shown here is derived from an EMBL/GenBank/DDBJ whole genome shotgun (WGS) entry which is preliminary data.</text>
</comment>
<sequence>MNFVSCKFLHKSECDHKLNPIFYNIYELIENFYYELNARNNSLQLGVCTITNDGIAILYKDRLINRAVGLVVGCIVSMVLKFTHPTKEFETPGRAVNPHAYNFMLERSRRAFRSPRFLWWPKHKNTNPVV</sequence>
<dbReference type="EMBL" id="BDES01000029">
    <property type="protein sequence ID" value="GCD52752.1"/>
    <property type="molecule type" value="Genomic_DNA"/>
</dbReference>
<dbReference type="AlphaFoldDB" id="A0A401WTW0"/>
<protein>
    <submittedName>
        <fullName evidence="1">Uncharacterized protein</fullName>
    </submittedName>
</protein>
<dbReference type="RefSeq" id="WP_124295633.1">
    <property type="nucleotide sequence ID" value="NZ_BDES01000029.1"/>
</dbReference>
<reference evidence="1 2" key="1">
    <citation type="submission" date="2016-06" db="EMBL/GenBank/DDBJ databases">
        <title>Acetobacter pasteurianus NBRC 3188 whole genome sequencing project.</title>
        <authorList>
            <person name="Matsutani M."/>
            <person name="Shiwa Y."/>
            <person name="Okamoto-Kainuma A."/>
            <person name="Ishikawa M."/>
            <person name="Koizumi Y."/>
            <person name="Yoshikawa H."/>
            <person name="Yakushi T."/>
            <person name="Matsushita K."/>
        </authorList>
    </citation>
    <scope>NUCLEOTIDE SEQUENCE [LARGE SCALE GENOMIC DNA]</scope>
    <source>
        <strain evidence="1 2">NBRC 3188</strain>
    </source>
</reference>
<accession>A0A401WTW0</accession>
<name>A0A401WTW0_ACEPA</name>
<proteinExistence type="predicted"/>
<gene>
    <name evidence="1" type="ORF">NBRC3188_1449</name>
</gene>
<evidence type="ECO:0000313" key="1">
    <source>
        <dbReference type="EMBL" id="GCD52752.1"/>
    </source>
</evidence>
<evidence type="ECO:0000313" key="2">
    <source>
        <dbReference type="Proteomes" id="UP000287300"/>
    </source>
</evidence>